<sequence length="463" mass="53255">MKQENMIFLKGPPGRKHELFLTFDQMDTYKIKQMEIIELQFGLKRIEVRVIQRHRWQKPEESTIYCTADVLEALQIPEDRLLPIYYSSAKGKLQIGPLVGILAHVRYKPASGVYGEQEPAFRKLLDAANDLGMMGYVFSPLEIEWATDMTWAYQYIAAKEGEGQWRRLKLPLPDVVYDQISTRKFETRANVQAASKRLQKLMQKRFFNQGFFNKWQVHQWLTGDAATSKYVPDSVRYENPAATDALLNRYGNLYLKPIHGSLGIGIIKLTRLADGRIYYQLKQRKKTVQGYAKGTAQALQILKKRQRNHLIVQQGLNLLAYQGRPFDIRVLMQKDGEGKWSRTKMFVRIAKQGEITSNLTTGGDARPIRETLQEMFRDQGKVSQILKDIRSCIKVVPLAIEQQAEISLGELGLDLGIDTNGKLWVIEANAKPWKKTETEHGSLAVVERSFHRPMEYARFLAFS</sequence>
<evidence type="ECO:0000313" key="1">
    <source>
        <dbReference type="EMBL" id="UOF89430.1"/>
    </source>
</evidence>
<reference evidence="1" key="1">
    <citation type="submission" date="2021-12" db="EMBL/GenBank/DDBJ databases">
        <title>Alicyclobacillaceae gen. nov., sp. nov., isolated from chalcocite enrichment system.</title>
        <authorList>
            <person name="Jiang Z."/>
        </authorList>
    </citation>
    <scope>NUCLEOTIDE SEQUENCE</scope>
    <source>
        <strain evidence="1">MYW30-H2</strain>
    </source>
</reference>
<gene>
    <name evidence="1" type="ORF">LSG31_16210</name>
</gene>
<dbReference type="InterPro" id="IPR026838">
    <property type="entry name" value="YheC/D"/>
</dbReference>
<dbReference type="RefSeq" id="WP_347436118.1">
    <property type="nucleotide sequence ID" value="NZ_CP089291.1"/>
</dbReference>
<keyword evidence="2" id="KW-1185">Reference proteome</keyword>
<protein>
    <submittedName>
        <fullName evidence="1">YheC/YheD family protein</fullName>
    </submittedName>
</protein>
<evidence type="ECO:0000313" key="2">
    <source>
        <dbReference type="Proteomes" id="UP000830167"/>
    </source>
</evidence>
<dbReference type="Gene3D" id="3.30.470.20">
    <property type="entry name" value="ATP-grasp fold, B domain"/>
    <property type="match status" value="1"/>
</dbReference>
<accession>A0ABY4CNJ5</accession>
<organism evidence="1 2">
    <name type="scientific">Fodinisporobacter ferrooxydans</name>
    <dbReference type="NCBI Taxonomy" id="2901836"/>
    <lineage>
        <taxon>Bacteria</taxon>
        <taxon>Bacillati</taxon>
        <taxon>Bacillota</taxon>
        <taxon>Bacilli</taxon>
        <taxon>Bacillales</taxon>
        <taxon>Alicyclobacillaceae</taxon>
        <taxon>Fodinisporobacter</taxon>
    </lineage>
</organism>
<dbReference type="SUPFAM" id="SSF56059">
    <property type="entry name" value="Glutathione synthetase ATP-binding domain-like"/>
    <property type="match status" value="1"/>
</dbReference>
<dbReference type="EMBL" id="CP089291">
    <property type="protein sequence ID" value="UOF89430.1"/>
    <property type="molecule type" value="Genomic_DNA"/>
</dbReference>
<dbReference type="Proteomes" id="UP000830167">
    <property type="component" value="Chromosome"/>
</dbReference>
<proteinExistence type="predicted"/>
<dbReference type="Pfam" id="PF14398">
    <property type="entry name" value="ATPgrasp_YheCD"/>
    <property type="match status" value="1"/>
</dbReference>
<name>A0ABY4CNJ5_9BACL</name>